<comment type="caution">
    <text evidence="11">The sequence shown here is derived from an EMBL/GenBank/DDBJ whole genome shotgun (WGS) entry which is preliminary data.</text>
</comment>
<evidence type="ECO:0000256" key="8">
    <source>
        <dbReference type="ARBA" id="ARBA00023235"/>
    </source>
</evidence>
<comment type="catalytic activity">
    <reaction evidence="1 9">
        <text>N-(5-phospho-beta-D-ribosyl)anthranilate = 1-(2-carboxyphenylamino)-1-deoxy-D-ribulose 5-phosphate</text>
        <dbReference type="Rhea" id="RHEA:21540"/>
        <dbReference type="ChEBI" id="CHEBI:18277"/>
        <dbReference type="ChEBI" id="CHEBI:58613"/>
        <dbReference type="EC" id="5.3.1.24"/>
    </reaction>
</comment>
<evidence type="ECO:0000256" key="6">
    <source>
        <dbReference type="ARBA" id="ARBA00022822"/>
    </source>
</evidence>
<dbReference type="PANTHER" id="PTHR42894">
    <property type="entry name" value="N-(5'-PHOSPHORIBOSYL)ANTHRANILATE ISOMERASE"/>
    <property type="match status" value="1"/>
</dbReference>
<sequence>MAESDNIAARPFKIKVCGMKDAHNIPEVASLSPDYLGFIFYAPSARYAAEVDPQILRNLPAGIKKTGVFVNEVAEQIKYWVDKMGLDAVQLHGAESPAFCREIGLLNVETIKAFGVDEHFDFKTLDEYTDSVDYFLFDTKTPAHGGSGKLFDWKLLQQNKTTKPFFLSGGIDIQHLDEIRQIDDSRLYAIDVNSRFEISPGMKDYKKLEAIFK</sequence>
<comment type="similarity">
    <text evidence="9">Belongs to the TrpF family.</text>
</comment>
<keyword evidence="7 9" id="KW-0057">Aromatic amino acid biosynthesis</keyword>
<protein>
    <recommendedName>
        <fullName evidence="4 9">N-(5'-phosphoribosyl)anthranilate isomerase</fullName>
        <shortName evidence="9">PRAI</shortName>
        <ecNumber evidence="3 9">5.3.1.24</ecNumber>
    </recommendedName>
</protein>
<dbReference type="Pfam" id="PF00697">
    <property type="entry name" value="PRAI"/>
    <property type="match status" value="1"/>
</dbReference>
<evidence type="ECO:0000256" key="7">
    <source>
        <dbReference type="ARBA" id="ARBA00023141"/>
    </source>
</evidence>
<dbReference type="EC" id="5.3.1.24" evidence="3 9"/>
<keyword evidence="12" id="KW-1185">Reference proteome</keyword>
<reference evidence="11 12" key="1">
    <citation type="submission" date="2018-03" db="EMBL/GenBank/DDBJ databases">
        <title>Genomic Encyclopedia of Type Strains, Phase III (KMG-III): the genomes of soil and plant-associated and newly described type strains.</title>
        <authorList>
            <person name="Whitman W."/>
        </authorList>
    </citation>
    <scope>NUCLEOTIDE SEQUENCE [LARGE SCALE GENOMIC DNA]</scope>
    <source>
        <strain evidence="11 12">CGMCC 1.9313</strain>
    </source>
</reference>
<dbReference type="RefSeq" id="WP_245925515.1">
    <property type="nucleotide sequence ID" value="NZ_PVTH01000008.1"/>
</dbReference>
<dbReference type="GO" id="GO:0000162">
    <property type="term" value="P:L-tryptophan biosynthetic process"/>
    <property type="evidence" value="ECO:0007669"/>
    <property type="project" value="UniProtKB-UniRule"/>
</dbReference>
<evidence type="ECO:0000313" key="11">
    <source>
        <dbReference type="EMBL" id="PRY50884.1"/>
    </source>
</evidence>
<dbReference type="InterPro" id="IPR001240">
    <property type="entry name" value="PRAI_dom"/>
</dbReference>
<dbReference type="PANTHER" id="PTHR42894:SF1">
    <property type="entry name" value="N-(5'-PHOSPHORIBOSYL)ANTHRANILATE ISOMERASE"/>
    <property type="match status" value="1"/>
</dbReference>
<dbReference type="HAMAP" id="MF_00135">
    <property type="entry name" value="PRAI"/>
    <property type="match status" value="1"/>
</dbReference>
<evidence type="ECO:0000256" key="4">
    <source>
        <dbReference type="ARBA" id="ARBA00022272"/>
    </source>
</evidence>
<evidence type="ECO:0000256" key="9">
    <source>
        <dbReference type="HAMAP-Rule" id="MF_00135"/>
    </source>
</evidence>
<dbReference type="InterPro" id="IPR011060">
    <property type="entry name" value="RibuloseP-bd_barrel"/>
</dbReference>
<dbReference type="Gene3D" id="3.20.20.70">
    <property type="entry name" value="Aldolase class I"/>
    <property type="match status" value="1"/>
</dbReference>
<dbReference type="InterPro" id="IPR044643">
    <property type="entry name" value="TrpF_fam"/>
</dbReference>
<dbReference type="InterPro" id="IPR013785">
    <property type="entry name" value="Aldolase_TIM"/>
</dbReference>
<evidence type="ECO:0000313" key="12">
    <source>
        <dbReference type="Proteomes" id="UP000238034"/>
    </source>
</evidence>
<dbReference type="CDD" id="cd00405">
    <property type="entry name" value="PRAI"/>
    <property type="match status" value="1"/>
</dbReference>
<evidence type="ECO:0000259" key="10">
    <source>
        <dbReference type="Pfam" id="PF00697"/>
    </source>
</evidence>
<proteinExistence type="inferred from homology"/>
<dbReference type="UniPathway" id="UPA00035">
    <property type="reaction ID" value="UER00042"/>
</dbReference>
<evidence type="ECO:0000256" key="3">
    <source>
        <dbReference type="ARBA" id="ARBA00012572"/>
    </source>
</evidence>
<dbReference type="AlphaFoldDB" id="A0A2T0TYY3"/>
<organism evidence="11 12">
    <name type="scientific">Arcticibacter pallidicorallinus</name>
    <dbReference type="NCBI Taxonomy" id="1259464"/>
    <lineage>
        <taxon>Bacteria</taxon>
        <taxon>Pseudomonadati</taxon>
        <taxon>Bacteroidota</taxon>
        <taxon>Sphingobacteriia</taxon>
        <taxon>Sphingobacteriales</taxon>
        <taxon>Sphingobacteriaceae</taxon>
        <taxon>Arcticibacter</taxon>
    </lineage>
</organism>
<name>A0A2T0TYY3_9SPHI</name>
<evidence type="ECO:0000256" key="2">
    <source>
        <dbReference type="ARBA" id="ARBA00004664"/>
    </source>
</evidence>
<evidence type="ECO:0000256" key="5">
    <source>
        <dbReference type="ARBA" id="ARBA00022605"/>
    </source>
</evidence>
<dbReference type="EMBL" id="PVTH01000008">
    <property type="protein sequence ID" value="PRY50884.1"/>
    <property type="molecule type" value="Genomic_DNA"/>
</dbReference>
<keyword evidence="8 9" id="KW-0413">Isomerase</keyword>
<dbReference type="GO" id="GO:0004640">
    <property type="term" value="F:phosphoribosylanthranilate isomerase activity"/>
    <property type="evidence" value="ECO:0007669"/>
    <property type="project" value="UniProtKB-UniRule"/>
</dbReference>
<keyword evidence="5 9" id="KW-0028">Amino-acid biosynthesis</keyword>
<evidence type="ECO:0000256" key="1">
    <source>
        <dbReference type="ARBA" id="ARBA00001164"/>
    </source>
</evidence>
<comment type="pathway">
    <text evidence="2 9">Amino-acid biosynthesis; L-tryptophan biosynthesis; L-tryptophan from chorismate: step 3/5.</text>
</comment>
<accession>A0A2T0TYY3</accession>
<dbReference type="Proteomes" id="UP000238034">
    <property type="component" value="Unassembled WGS sequence"/>
</dbReference>
<gene>
    <name evidence="9" type="primary">trpF</name>
    <name evidence="11" type="ORF">B0I27_10892</name>
</gene>
<feature type="domain" description="N-(5'phosphoribosyl) anthranilate isomerase (PRAI)" evidence="10">
    <location>
        <begin position="15"/>
        <end position="213"/>
    </location>
</feature>
<dbReference type="SUPFAM" id="SSF51366">
    <property type="entry name" value="Ribulose-phoshate binding barrel"/>
    <property type="match status" value="1"/>
</dbReference>
<keyword evidence="6 9" id="KW-0822">Tryptophan biosynthesis</keyword>